<dbReference type="InterPro" id="IPR034686">
    <property type="entry name" value="Terpene_cyclase-like_2"/>
</dbReference>
<keyword evidence="4 6" id="KW-0460">Magnesium</keyword>
<dbReference type="HOGENOM" id="CLU_042538_5_0_1"/>
<dbReference type="EMBL" id="JH719413">
    <property type="protein sequence ID" value="EJF60917.1"/>
    <property type="molecule type" value="Genomic_DNA"/>
</dbReference>
<dbReference type="Pfam" id="PF19086">
    <property type="entry name" value="Terpene_syn_C_2"/>
    <property type="match status" value="1"/>
</dbReference>
<organism evidence="7 8">
    <name type="scientific">Dichomitus squalens (strain LYAD-421)</name>
    <name type="common">Western red white-rot fungus</name>
    <dbReference type="NCBI Taxonomy" id="732165"/>
    <lineage>
        <taxon>Eukaryota</taxon>
        <taxon>Fungi</taxon>
        <taxon>Dikarya</taxon>
        <taxon>Basidiomycota</taxon>
        <taxon>Agaricomycotina</taxon>
        <taxon>Agaricomycetes</taxon>
        <taxon>Polyporales</taxon>
        <taxon>Polyporaceae</taxon>
        <taxon>Dichomitus</taxon>
    </lineage>
</organism>
<dbReference type="PANTHER" id="PTHR35201">
    <property type="entry name" value="TERPENE SYNTHASE"/>
    <property type="match status" value="1"/>
</dbReference>
<dbReference type="GeneID" id="18836660"/>
<evidence type="ECO:0000313" key="8">
    <source>
        <dbReference type="Proteomes" id="UP000053319"/>
    </source>
</evidence>
<evidence type="ECO:0000256" key="5">
    <source>
        <dbReference type="ARBA" id="ARBA00023239"/>
    </source>
</evidence>
<protein>
    <recommendedName>
        <fullName evidence="6">Terpene synthase</fullName>
        <ecNumber evidence="6">4.2.3.-</ecNumber>
    </recommendedName>
</protein>
<keyword evidence="3 6" id="KW-0479">Metal-binding</keyword>
<dbReference type="Proteomes" id="UP000053319">
    <property type="component" value="Unassembled WGS sequence"/>
</dbReference>
<dbReference type="GO" id="GO:0046872">
    <property type="term" value="F:metal ion binding"/>
    <property type="evidence" value="ECO:0007669"/>
    <property type="project" value="UniProtKB-KW"/>
</dbReference>
<evidence type="ECO:0000256" key="2">
    <source>
        <dbReference type="ARBA" id="ARBA00006333"/>
    </source>
</evidence>
<evidence type="ECO:0000256" key="4">
    <source>
        <dbReference type="ARBA" id="ARBA00022842"/>
    </source>
</evidence>
<dbReference type="OMA" id="ALEDCPH"/>
<evidence type="ECO:0000313" key="7">
    <source>
        <dbReference type="EMBL" id="EJF60917.1"/>
    </source>
</evidence>
<evidence type="ECO:0000256" key="3">
    <source>
        <dbReference type="ARBA" id="ARBA00022723"/>
    </source>
</evidence>
<name>R7T157_DICSQ</name>
<proteinExistence type="inferred from homology"/>
<evidence type="ECO:0000256" key="6">
    <source>
        <dbReference type="RuleBase" id="RU366034"/>
    </source>
</evidence>
<evidence type="ECO:0000256" key="1">
    <source>
        <dbReference type="ARBA" id="ARBA00001946"/>
    </source>
</evidence>
<dbReference type="KEGG" id="dsq:DICSQDRAFT_147637"/>
<dbReference type="InterPro" id="IPR008949">
    <property type="entry name" value="Isoprenoid_synthase_dom_sf"/>
</dbReference>
<dbReference type="RefSeq" id="XP_007366452.1">
    <property type="nucleotide sequence ID" value="XM_007366390.1"/>
</dbReference>
<dbReference type="GO" id="GO:0010333">
    <property type="term" value="F:terpene synthase activity"/>
    <property type="evidence" value="ECO:0007669"/>
    <property type="project" value="InterPro"/>
</dbReference>
<comment type="similarity">
    <text evidence="2 6">Belongs to the terpene synthase family.</text>
</comment>
<dbReference type="GO" id="GO:0008299">
    <property type="term" value="P:isoprenoid biosynthetic process"/>
    <property type="evidence" value="ECO:0007669"/>
    <property type="project" value="UniProtKB-ARBA"/>
</dbReference>
<keyword evidence="5 6" id="KW-0456">Lyase</keyword>
<dbReference type="OrthoDB" id="6486656at2759"/>
<dbReference type="PANTHER" id="PTHR35201:SF4">
    <property type="entry name" value="BETA-PINACENE SYNTHASE-RELATED"/>
    <property type="match status" value="1"/>
</dbReference>
<accession>R7T157</accession>
<dbReference type="SFLD" id="SFLDS00005">
    <property type="entry name" value="Isoprenoid_Synthase_Type_I"/>
    <property type="match status" value="1"/>
</dbReference>
<dbReference type="SUPFAM" id="SSF48576">
    <property type="entry name" value="Terpenoid synthases"/>
    <property type="match status" value="1"/>
</dbReference>
<gene>
    <name evidence="7" type="ORF">DICSQDRAFT_147637</name>
</gene>
<sequence>MADWPWQREFHPCTDEKTLESDKWFRSLPIFSQKSQHAHEQGHFEDLRAGIDLMHILFVIDEFSDVGRPPVVREYGQIVLDAIRNPDKPRPAGEVILGEMMRQFWARVGRTATAQARAHFLETIQAFMDTLVSQAEDRNNTTIRSVHDYFLLRRETIGARPAYVIGELRLSIPDEALYHPAIRELEYLAAELIAIDNDLASYNKEQATGNDQHNIVTIVMHHLKLDLDATVDWAADYHKQVQRRFLDTLKRVPSFGPAVDADLQSYMTQIAIWPQGNYCWNFESGRYFGSHGAEYQRTRRVPLLPKRVQQRDANVPLVEDLERLAAIAAMEGDD</sequence>
<comment type="cofactor">
    <cofactor evidence="1 6">
        <name>Mg(2+)</name>
        <dbReference type="ChEBI" id="CHEBI:18420"/>
    </cofactor>
</comment>
<reference evidence="7 8" key="1">
    <citation type="journal article" date="2012" name="Science">
        <title>The Paleozoic origin of enzymatic lignin decomposition reconstructed from 31 fungal genomes.</title>
        <authorList>
            <person name="Floudas D."/>
            <person name="Binder M."/>
            <person name="Riley R."/>
            <person name="Barry K."/>
            <person name="Blanchette R.A."/>
            <person name="Henrissat B."/>
            <person name="Martinez A.T."/>
            <person name="Otillar R."/>
            <person name="Spatafora J.W."/>
            <person name="Yadav J.S."/>
            <person name="Aerts A."/>
            <person name="Benoit I."/>
            <person name="Boyd A."/>
            <person name="Carlson A."/>
            <person name="Copeland A."/>
            <person name="Coutinho P.M."/>
            <person name="de Vries R.P."/>
            <person name="Ferreira P."/>
            <person name="Findley K."/>
            <person name="Foster B."/>
            <person name="Gaskell J."/>
            <person name="Glotzer D."/>
            <person name="Gorecki P."/>
            <person name="Heitman J."/>
            <person name="Hesse C."/>
            <person name="Hori C."/>
            <person name="Igarashi K."/>
            <person name="Jurgens J.A."/>
            <person name="Kallen N."/>
            <person name="Kersten P."/>
            <person name="Kohler A."/>
            <person name="Kuees U."/>
            <person name="Kumar T.K.A."/>
            <person name="Kuo A."/>
            <person name="LaButti K."/>
            <person name="Larrondo L.F."/>
            <person name="Lindquist E."/>
            <person name="Ling A."/>
            <person name="Lombard V."/>
            <person name="Lucas S."/>
            <person name="Lundell T."/>
            <person name="Martin R."/>
            <person name="McLaughlin D.J."/>
            <person name="Morgenstern I."/>
            <person name="Morin E."/>
            <person name="Murat C."/>
            <person name="Nagy L.G."/>
            <person name="Nolan M."/>
            <person name="Ohm R.A."/>
            <person name="Patyshakuliyeva A."/>
            <person name="Rokas A."/>
            <person name="Ruiz-Duenas F.J."/>
            <person name="Sabat G."/>
            <person name="Salamov A."/>
            <person name="Samejima M."/>
            <person name="Schmutz J."/>
            <person name="Slot J.C."/>
            <person name="St John F."/>
            <person name="Stenlid J."/>
            <person name="Sun H."/>
            <person name="Sun S."/>
            <person name="Syed K."/>
            <person name="Tsang A."/>
            <person name="Wiebenga A."/>
            <person name="Young D."/>
            <person name="Pisabarro A."/>
            <person name="Eastwood D.C."/>
            <person name="Martin F."/>
            <person name="Cullen D."/>
            <person name="Grigoriev I.V."/>
            <person name="Hibbett D.S."/>
        </authorList>
    </citation>
    <scope>NUCLEOTIDE SEQUENCE [LARGE SCALE GENOMIC DNA]</scope>
    <source>
        <strain evidence="7 8">LYAD-421 SS1</strain>
    </source>
</reference>
<dbReference type="EC" id="4.2.3.-" evidence="6"/>
<dbReference type="Gene3D" id="1.10.600.10">
    <property type="entry name" value="Farnesyl Diphosphate Synthase"/>
    <property type="match status" value="1"/>
</dbReference>
<dbReference type="SFLD" id="SFLDG01020">
    <property type="entry name" value="Terpene_Cyclase_Like_2"/>
    <property type="match status" value="1"/>
</dbReference>
<dbReference type="AlphaFoldDB" id="R7T157"/>